<feature type="transmembrane region" description="Helical" evidence="6">
    <location>
        <begin position="12"/>
        <end position="30"/>
    </location>
</feature>
<dbReference type="STRING" id="862515.HMPREF0658_1789"/>
<keyword evidence="3 6" id="KW-0812">Transmembrane</keyword>
<reference evidence="8" key="1">
    <citation type="submission" date="2010-07" db="EMBL/GenBank/DDBJ databases">
        <authorList>
            <person name="Muzny D."/>
            <person name="Qin X."/>
            <person name="Deng J."/>
            <person name="Jiang H."/>
            <person name="Liu Y."/>
            <person name="Qu J."/>
            <person name="Song X.-Z."/>
            <person name="Zhang L."/>
            <person name="Thornton R."/>
            <person name="Coyle M."/>
            <person name="Francisco L."/>
            <person name="Jackson L."/>
            <person name="Javaid M."/>
            <person name="Korchina V."/>
            <person name="Kovar C."/>
            <person name="Mata R."/>
            <person name="Mathew T."/>
            <person name="Ngo R."/>
            <person name="Nguyen L."/>
            <person name="Nguyen N."/>
            <person name="Okwuonu G."/>
            <person name="Ongeri F."/>
            <person name="Pham C."/>
            <person name="Simmons D."/>
            <person name="Wilczek-Boney K."/>
            <person name="Hale W."/>
            <person name="Jakkamsetti A."/>
            <person name="Pham P."/>
            <person name="Ruth R."/>
            <person name="San Lucas F."/>
            <person name="Warren J."/>
            <person name="Zhang J."/>
            <person name="Zhao Z."/>
            <person name="Zhou C."/>
            <person name="Zhu D."/>
            <person name="Lee S."/>
            <person name="Bess C."/>
            <person name="Blankenburg K."/>
            <person name="Forbes L."/>
            <person name="Fu Q."/>
            <person name="Gubbala S."/>
            <person name="Hirani K."/>
            <person name="Jayaseelan J.C."/>
            <person name="Lara F."/>
            <person name="Munidasa M."/>
            <person name="Palculict T."/>
            <person name="Patil S."/>
            <person name="Pu L.-L."/>
            <person name="Saada N."/>
            <person name="Tang L."/>
            <person name="Weissenberger G."/>
            <person name="Zhu Y."/>
            <person name="Hemphill L."/>
            <person name="Shang Y."/>
            <person name="Youmans B."/>
            <person name="Ayvaz T."/>
            <person name="Ross M."/>
            <person name="Santibanez J."/>
            <person name="Aqrawi P."/>
            <person name="Gross S."/>
            <person name="Joshi V."/>
            <person name="Fowler G."/>
            <person name="Nazareth L."/>
            <person name="Reid J."/>
            <person name="Worley K."/>
            <person name="Petrosino J."/>
            <person name="Highlander S."/>
            <person name="Gibbs R."/>
        </authorList>
    </citation>
    <scope>NUCLEOTIDE SEQUENCE [LARGE SCALE GENOMIC DNA]</scope>
    <source>
        <strain evidence="8">DSM 16973</strain>
    </source>
</reference>
<feature type="transmembrane region" description="Helical" evidence="6">
    <location>
        <begin position="93"/>
        <end position="116"/>
    </location>
</feature>
<dbReference type="HOGENOM" id="CLU_033863_9_3_10"/>
<sequence length="292" mass="31959">MDNKRIKGYTNAIVSAASFGLIPLFSVPVLKEGMHSSTVLIYRFSFGCFIMLVMLMLNHTRLKIHFGDFLRILFLSSLYAVSSISLIEGYKYLPSGIATTLLFSYPVWTSLISVIFLRKSLSLSMVLAIGLAVGGVAMLSGVGSQGGVRSWTGLVLELLSGFSYAVYMVAFPMLRIRRMGALKLNFFIFFFAMLIIALYTWFTEGRIASVGSYSALWHLFLLGLLPTVVSNVTLIKSLKQIDSTSVAVLGAFEPMTAMCVGIIVFGEPLTFSVVAGFALILVSMLMLILKKG</sequence>
<organism evidence="8 9">
    <name type="scientific">Hoylesella marshii DSM 16973 = JCM 13450</name>
    <dbReference type="NCBI Taxonomy" id="862515"/>
    <lineage>
        <taxon>Bacteria</taxon>
        <taxon>Pseudomonadati</taxon>
        <taxon>Bacteroidota</taxon>
        <taxon>Bacteroidia</taxon>
        <taxon>Bacteroidales</taxon>
        <taxon>Prevotellaceae</taxon>
        <taxon>Hoylesella</taxon>
    </lineage>
</organism>
<dbReference type="AlphaFoldDB" id="E0NUD6"/>
<evidence type="ECO:0000256" key="5">
    <source>
        <dbReference type="ARBA" id="ARBA00023136"/>
    </source>
</evidence>
<evidence type="ECO:0000256" key="1">
    <source>
        <dbReference type="ARBA" id="ARBA00004651"/>
    </source>
</evidence>
<evidence type="ECO:0000313" key="9">
    <source>
        <dbReference type="Proteomes" id="UP000004394"/>
    </source>
</evidence>
<keyword evidence="9" id="KW-1185">Reference proteome</keyword>
<dbReference type="InterPro" id="IPR050638">
    <property type="entry name" value="AA-Vitamin_Transporters"/>
</dbReference>
<dbReference type="Gene3D" id="1.10.3730.20">
    <property type="match status" value="1"/>
</dbReference>
<dbReference type="eggNOG" id="COG0697">
    <property type="taxonomic scope" value="Bacteria"/>
</dbReference>
<dbReference type="SUPFAM" id="SSF103481">
    <property type="entry name" value="Multidrug resistance efflux transporter EmrE"/>
    <property type="match status" value="2"/>
</dbReference>
<evidence type="ECO:0000256" key="3">
    <source>
        <dbReference type="ARBA" id="ARBA00022692"/>
    </source>
</evidence>
<dbReference type="InterPro" id="IPR037185">
    <property type="entry name" value="EmrE-like"/>
</dbReference>
<dbReference type="InterPro" id="IPR000620">
    <property type="entry name" value="EamA_dom"/>
</dbReference>
<evidence type="ECO:0000256" key="2">
    <source>
        <dbReference type="ARBA" id="ARBA00022475"/>
    </source>
</evidence>
<keyword evidence="2" id="KW-1003">Cell membrane</keyword>
<feature type="transmembrane region" description="Helical" evidence="6">
    <location>
        <begin position="271"/>
        <end position="289"/>
    </location>
</feature>
<feature type="transmembrane region" description="Helical" evidence="6">
    <location>
        <begin position="36"/>
        <end position="57"/>
    </location>
</feature>
<keyword evidence="5 6" id="KW-0472">Membrane</keyword>
<feature type="transmembrane region" description="Helical" evidence="6">
    <location>
        <begin position="215"/>
        <end position="234"/>
    </location>
</feature>
<comment type="subcellular location">
    <subcellularLocation>
        <location evidence="1">Cell membrane</location>
        <topology evidence="1">Multi-pass membrane protein</topology>
    </subcellularLocation>
</comment>
<dbReference type="RefSeq" id="WP_006950070.1">
    <property type="nucleotide sequence ID" value="NZ_GL397214.1"/>
</dbReference>
<protein>
    <submittedName>
        <fullName evidence="8">Membrane protein</fullName>
    </submittedName>
</protein>
<dbReference type="Pfam" id="PF00892">
    <property type="entry name" value="EamA"/>
    <property type="match status" value="2"/>
</dbReference>
<feature type="transmembrane region" description="Helical" evidence="6">
    <location>
        <begin position="154"/>
        <end position="174"/>
    </location>
</feature>
<keyword evidence="4 6" id="KW-1133">Transmembrane helix</keyword>
<dbReference type="GO" id="GO:0005886">
    <property type="term" value="C:plasma membrane"/>
    <property type="evidence" value="ECO:0007669"/>
    <property type="project" value="UniProtKB-SubCell"/>
</dbReference>
<accession>E0NUD6</accession>
<dbReference type="PANTHER" id="PTHR32322">
    <property type="entry name" value="INNER MEMBRANE TRANSPORTER"/>
    <property type="match status" value="1"/>
</dbReference>
<evidence type="ECO:0000259" key="7">
    <source>
        <dbReference type="Pfam" id="PF00892"/>
    </source>
</evidence>
<dbReference type="Proteomes" id="UP000004394">
    <property type="component" value="Unassembled WGS sequence"/>
</dbReference>
<evidence type="ECO:0000256" key="4">
    <source>
        <dbReference type="ARBA" id="ARBA00022989"/>
    </source>
</evidence>
<gene>
    <name evidence="8" type="ORF">HMPREF0658_1789</name>
</gene>
<dbReference type="BioCyc" id="PMAR862515-HMP:GMOO-1814-MONOMER"/>
<feature type="domain" description="EamA" evidence="7">
    <location>
        <begin position="152"/>
        <end position="288"/>
    </location>
</feature>
<dbReference type="PANTHER" id="PTHR32322:SF18">
    <property type="entry name" value="S-ADENOSYLMETHIONINE_S-ADENOSYLHOMOCYSTEINE TRANSPORTER"/>
    <property type="match status" value="1"/>
</dbReference>
<feature type="transmembrane region" description="Helical" evidence="6">
    <location>
        <begin position="186"/>
        <end position="203"/>
    </location>
</feature>
<feature type="transmembrane region" description="Helical" evidence="6">
    <location>
        <begin position="123"/>
        <end position="142"/>
    </location>
</feature>
<feature type="transmembrane region" description="Helical" evidence="6">
    <location>
        <begin position="69"/>
        <end position="87"/>
    </location>
</feature>
<name>E0NUD6_9BACT</name>
<dbReference type="EMBL" id="AEEI01000052">
    <property type="protein sequence ID" value="EFM01227.1"/>
    <property type="molecule type" value="Genomic_DNA"/>
</dbReference>
<proteinExistence type="predicted"/>
<evidence type="ECO:0000256" key="6">
    <source>
        <dbReference type="SAM" id="Phobius"/>
    </source>
</evidence>
<feature type="transmembrane region" description="Helical" evidence="6">
    <location>
        <begin position="246"/>
        <end position="265"/>
    </location>
</feature>
<comment type="caution">
    <text evidence="8">The sequence shown here is derived from an EMBL/GenBank/DDBJ whole genome shotgun (WGS) entry which is preliminary data.</text>
</comment>
<evidence type="ECO:0000313" key="8">
    <source>
        <dbReference type="EMBL" id="EFM01227.1"/>
    </source>
</evidence>
<feature type="domain" description="EamA" evidence="7">
    <location>
        <begin position="7"/>
        <end position="140"/>
    </location>
</feature>